<organism evidence="1 2">
    <name type="scientific">Micromonospora echinospora</name>
    <name type="common">Micromonospora purpurea</name>
    <dbReference type="NCBI Taxonomy" id="1877"/>
    <lineage>
        <taxon>Bacteria</taxon>
        <taxon>Bacillati</taxon>
        <taxon>Actinomycetota</taxon>
        <taxon>Actinomycetes</taxon>
        <taxon>Micromonosporales</taxon>
        <taxon>Micromonosporaceae</taxon>
        <taxon>Micromonospora</taxon>
    </lineage>
</organism>
<dbReference type="Proteomes" id="UP000618986">
    <property type="component" value="Unassembled WGS sequence"/>
</dbReference>
<reference evidence="1 2" key="1">
    <citation type="submission" date="2020-08" db="EMBL/GenBank/DDBJ databases">
        <title>Sequencing the genomes of 1000 actinobacteria strains.</title>
        <authorList>
            <person name="Klenk H.-P."/>
        </authorList>
    </citation>
    <scope>NUCLEOTIDE SEQUENCE [LARGE SCALE GENOMIC DNA]</scope>
    <source>
        <strain evidence="1 2">DSM 43036</strain>
    </source>
</reference>
<sequence>MTKLSMQFHATQAEVASWVAHWVEDYQLALAVEVFIPGYRVRPCERDAALDAIRDLPDISRVVLNLTPMDLAVDSSIRFLRANPDVLTVSLGAQSQDELRETVIGAMTDHRESLKTWRAIIAGAKKSMLTGSIVVNPVTGARQDARGHYYTAGAREMAKRGARLLASVGWNEYHVTE</sequence>
<name>A0ABR6MAY0_MICEC</name>
<dbReference type="EMBL" id="JACHJC010000001">
    <property type="protein sequence ID" value="MBB5112539.1"/>
    <property type="molecule type" value="Genomic_DNA"/>
</dbReference>
<protein>
    <submittedName>
        <fullName evidence="1">Uncharacterized protein</fullName>
    </submittedName>
</protein>
<keyword evidence="2" id="KW-1185">Reference proteome</keyword>
<comment type="caution">
    <text evidence="1">The sequence shown here is derived from an EMBL/GenBank/DDBJ whole genome shotgun (WGS) entry which is preliminary data.</text>
</comment>
<evidence type="ECO:0000313" key="1">
    <source>
        <dbReference type="EMBL" id="MBB5112539.1"/>
    </source>
</evidence>
<accession>A0ABR6MAY0</accession>
<evidence type="ECO:0000313" key="2">
    <source>
        <dbReference type="Proteomes" id="UP000618986"/>
    </source>
</evidence>
<gene>
    <name evidence="1" type="ORF">FHU28_002378</name>
</gene>
<dbReference type="RefSeq" id="WP_184683696.1">
    <property type="nucleotide sequence ID" value="NZ_JACHJC010000001.1"/>
</dbReference>
<proteinExistence type="predicted"/>
<dbReference type="GeneID" id="300292952"/>